<keyword evidence="9 14" id="KW-0406">Ion transport</keyword>
<evidence type="ECO:0000256" key="14">
    <source>
        <dbReference type="HAMAP-Rule" id="MF_01398"/>
    </source>
</evidence>
<comment type="subcellular location">
    <subcellularLocation>
        <location evidence="1 14">Cell membrane</location>
        <topology evidence="1 14">Single-pass membrane protein</topology>
    </subcellularLocation>
</comment>
<comment type="similarity">
    <text evidence="2 14 15">Belongs to the ATPase B chain family.</text>
</comment>
<evidence type="ECO:0000256" key="2">
    <source>
        <dbReference type="ARBA" id="ARBA00005513"/>
    </source>
</evidence>
<keyword evidence="19" id="KW-1185">Reference proteome</keyword>
<keyword evidence="3 14" id="KW-0813">Transport</keyword>
<evidence type="ECO:0000256" key="10">
    <source>
        <dbReference type="ARBA" id="ARBA00023136"/>
    </source>
</evidence>
<evidence type="ECO:0000256" key="3">
    <source>
        <dbReference type="ARBA" id="ARBA00022448"/>
    </source>
</evidence>
<evidence type="ECO:0000256" key="1">
    <source>
        <dbReference type="ARBA" id="ARBA00004162"/>
    </source>
</evidence>
<evidence type="ECO:0000256" key="6">
    <source>
        <dbReference type="ARBA" id="ARBA00022692"/>
    </source>
</evidence>
<evidence type="ECO:0000256" key="8">
    <source>
        <dbReference type="ARBA" id="ARBA00022989"/>
    </source>
</evidence>
<dbReference type="GO" id="GO:0005886">
    <property type="term" value="C:plasma membrane"/>
    <property type="evidence" value="ECO:0007669"/>
    <property type="project" value="UniProtKB-SubCell"/>
</dbReference>
<feature type="transmembrane region" description="Helical" evidence="14">
    <location>
        <begin position="26"/>
        <end position="47"/>
    </location>
</feature>
<dbReference type="STRING" id="587636.SAMN05216199_0959"/>
<dbReference type="EMBL" id="FOHB01000001">
    <property type="protein sequence ID" value="SER71381.1"/>
    <property type="molecule type" value="Genomic_DNA"/>
</dbReference>
<keyword evidence="5 14" id="KW-0138">CF(0)</keyword>
<feature type="region of interest" description="Disordered" evidence="17">
    <location>
        <begin position="191"/>
        <end position="218"/>
    </location>
</feature>
<dbReference type="GO" id="GO:0046933">
    <property type="term" value="F:proton-transporting ATP synthase activity, rotational mechanism"/>
    <property type="evidence" value="ECO:0007669"/>
    <property type="project" value="UniProtKB-UniRule"/>
</dbReference>
<keyword evidence="7 14" id="KW-0375">Hydrogen ion transport</keyword>
<evidence type="ECO:0000256" key="5">
    <source>
        <dbReference type="ARBA" id="ARBA00022547"/>
    </source>
</evidence>
<protein>
    <recommendedName>
        <fullName evidence="14">ATP synthase subunit b</fullName>
    </recommendedName>
    <alternativeName>
        <fullName evidence="14">ATP synthase F(0) sector subunit b</fullName>
    </alternativeName>
    <alternativeName>
        <fullName evidence="14">ATPase subunit I</fullName>
    </alternativeName>
    <alternativeName>
        <fullName evidence="14">F-type ATPase subunit b</fullName>
        <shortName evidence="14">F-ATPase subunit b</shortName>
    </alternativeName>
</protein>
<feature type="coiled-coil region" evidence="16">
    <location>
        <begin position="66"/>
        <end position="108"/>
    </location>
</feature>
<dbReference type="SUPFAM" id="SSF81573">
    <property type="entry name" value="F1F0 ATP synthase subunit B, membrane domain"/>
    <property type="match status" value="1"/>
</dbReference>
<keyword evidence="16" id="KW-0175">Coiled coil</keyword>
<comment type="function">
    <text evidence="14">Component of the F(0) channel, it forms part of the peripheral stalk, linking F(1) to F(0).</text>
</comment>
<keyword evidence="11 14" id="KW-0066">ATP synthesis</keyword>
<evidence type="ECO:0000256" key="7">
    <source>
        <dbReference type="ARBA" id="ARBA00022781"/>
    </source>
</evidence>
<evidence type="ECO:0000256" key="9">
    <source>
        <dbReference type="ARBA" id="ARBA00023065"/>
    </source>
</evidence>
<evidence type="ECO:0000256" key="15">
    <source>
        <dbReference type="RuleBase" id="RU003848"/>
    </source>
</evidence>
<gene>
    <name evidence="14" type="primary">atpF</name>
    <name evidence="18" type="ORF">SAMN05216199_0959</name>
</gene>
<dbReference type="Gene3D" id="1.20.5.620">
    <property type="entry name" value="F1F0 ATP synthase subunit B, membrane domain"/>
    <property type="match status" value="1"/>
</dbReference>
<dbReference type="Pfam" id="PF00430">
    <property type="entry name" value="ATP-synt_B"/>
    <property type="match status" value="1"/>
</dbReference>
<keyword evidence="10 14" id="KW-0472">Membrane</keyword>
<dbReference type="InterPro" id="IPR028987">
    <property type="entry name" value="ATP_synth_B-like_membr_sf"/>
</dbReference>
<dbReference type="Proteomes" id="UP000199019">
    <property type="component" value="Unassembled WGS sequence"/>
</dbReference>
<evidence type="ECO:0000256" key="16">
    <source>
        <dbReference type="SAM" id="Coils"/>
    </source>
</evidence>
<dbReference type="HAMAP" id="MF_01398">
    <property type="entry name" value="ATP_synth_b_bprime"/>
    <property type="match status" value="1"/>
</dbReference>
<organism evidence="18 19">
    <name type="scientific">Pedococcus cremeus</name>
    <dbReference type="NCBI Taxonomy" id="587636"/>
    <lineage>
        <taxon>Bacteria</taxon>
        <taxon>Bacillati</taxon>
        <taxon>Actinomycetota</taxon>
        <taxon>Actinomycetes</taxon>
        <taxon>Micrococcales</taxon>
        <taxon>Intrasporangiaceae</taxon>
        <taxon>Pedococcus</taxon>
    </lineage>
</organism>
<dbReference type="CDD" id="cd06503">
    <property type="entry name" value="ATP-synt_Fo_b"/>
    <property type="match status" value="1"/>
</dbReference>
<dbReference type="AlphaFoldDB" id="A0A1H9REX9"/>
<evidence type="ECO:0000256" key="13">
    <source>
        <dbReference type="ARBA" id="ARBA00025830"/>
    </source>
</evidence>
<sequence>MQHFTGITQVVGLAAAEDTTGQRLPILPLWGELIFGLIAFAILLWVVTKKVVPNLEKAYAERTAAIEGGMQQAEEAQQQAQAALEQYQAQLTEARAEAARIREEAREQGASIVAEMRGQAQAEATRITEAAQKQIEAERQQAIVSLRSEVGRLSTDLASRIVGESLHEETRQKGIVDRFLAELEAGQIQPEKVGAGATGENTHAQGELDLGTADGRDA</sequence>
<dbReference type="PANTHER" id="PTHR33445">
    <property type="entry name" value="ATP SYNTHASE SUBUNIT B', CHLOROPLASTIC"/>
    <property type="match status" value="1"/>
</dbReference>
<evidence type="ECO:0000313" key="18">
    <source>
        <dbReference type="EMBL" id="SER71381.1"/>
    </source>
</evidence>
<evidence type="ECO:0000256" key="4">
    <source>
        <dbReference type="ARBA" id="ARBA00022475"/>
    </source>
</evidence>
<dbReference type="InterPro" id="IPR005864">
    <property type="entry name" value="ATP_synth_F0_bsu_bac"/>
</dbReference>
<dbReference type="NCBIfam" id="NF004412">
    <property type="entry name" value="PRK05759.1-3"/>
    <property type="match status" value="1"/>
</dbReference>
<dbReference type="PANTHER" id="PTHR33445:SF1">
    <property type="entry name" value="ATP SYNTHASE SUBUNIT B"/>
    <property type="match status" value="1"/>
</dbReference>
<evidence type="ECO:0000256" key="12">
    <source>
        <dbReference type="ARBA" id="ARBA00025198"/>
    </source>
</evidence>
<comment type="function">
    <text evidence="12 14">F(1)F(0) ATP synthase produces ATP from ADP in the presence of a proton or sodium gradient. F-type ATPases consist of two structural domains, F(1) containing the extramembraneous catalytic core and F(0) containing the membrane proton channel, linked together by a central stalk and a peripheral stalk. During catalysis, ATP synthesis in the catalytic domain of F(1) is coupled via a rotary mechanism of the central stalk subunits to proton translocation.</text>
</comment>
<dbReference type="GO" id="GO:0046961">
    <property type="term" value="F:proton-transporting ATPase activity, rotational mechanism"/>
    <property type="evidence" value="ECO:0007669"/>
    <property type="project" value="TreeGrafter"/>
</dbReference>
<name>A0A1H9REX9_9MICO</name>
<keyword evidence="4 14" id="KW-1003">Cell membrane</keyword>
<dbReference type="InterPro" id="IPR050059">
    <property type="entry name" value="ATP_synthase_B_chain"/>
</dbReference>
<dbReference type="NCBIfam" id="TIGR01144">
    <property type="entry name" value="ATP_synt_b"/>
    <property type="match status" value="1"/>
</dbReference>
<dbReference type="GO" id="GO:0045259">
    <property type="term" value="C:proton-transporting ATP synthase complex"/>
    <property type="evidence" value="ECO:0007669"/>
    <property type="project" value="UniProtKB-KW"/>
</dbReference>
<evidence type="ECO:0000313" key="19">
    <source>
        <dbReference type="Proteomes" id="UP000199019"/>
    </source>
</evidence>
<reference evidence="19" key="1">
    <citation type="submission" date="2016-10" db="EMBL/GenBank/DDBJ databases">
        <authorList>
            <person name="Varghese N."/>
            <person name="Submissions S."/>
        </authorList>
    </citation>
    <scope>NUCLEOTIDE SEQUENCE [LARGE SCALE GENOMIC DNA]</scope>
    <source>
        <strain evidence="19">CGMCC 1.6963</strain>
    </source>
</reference>
<evidence type="ECO:0000256" key="11">
    <source>
        <dbReference type="ARBA" id="ARBA00023310"/>
    </source>
</evidence>
<comment type="subunit">
    <text evidence="13 14">F-type ATPases have 2 components, F(1) - the catalytic core - and F(0) - the membrane proton channel. F(1) has five subunits: alpha(3), beta(3), gamma(1), delta(1), epsilon(1). F(0) has three main subunits: a(1), b(2) and c(10-14). The alpha and beta chains form an alternating ring which encloses part of the gamma chain. F(1) is attached to F(0) by a central stalk formed by the gamma and epsilon chains, while a peripheral stalk is formed by the delta and b chains.</text>
</comment>
<keyword evidence="8 14" id="KW-1133">Transmembrane helix</keyword>
<accession>A0A1H9REX9</accession>
<keyword evidence="6 14" id="KW-0812">Transmembrane</keyword>
<dbReference type="InterPro" id="IPR002146">
    <property type="entry name" value="ATP_synth_b/b'su_bac/chlpt"/>
</dbReference>
<evidence type="ECO:0000256" key="17">
    <source>
        <dbReference type="SAM" id="MobiDB-lite"/>
    </source>
</evidence>
<proteinExistence type="inferred from homology"/>